<accession>A0A1C3WC94</accession>
<evidence type="ECO:0000256" key="1">
    <source>
        <dbReference type="ARBA" id="ARBA00023015"/>
    </source>
</evidence>
<dbReference type="InterPro" id="IPR018490">
    <property type="entry name" value="cNMP-bd_dom_sf"/>
</dbReference>
<dbReference type="EMBL" id="FMAC01000015">
    <property type="protein sequence ID" value="SCB37573.1"/>
    <property type="molecule type" value="Genomic_DNA"/>
</dbReference>
<protein>
    <submittedName>
        <fullName evidence="5">cAMP-binding domain of CRP or a regulatory subunit of cAMP-dependent protein kinases</fullName>
    </submittedName>
</protein>
<keyword evidence="5" id="KW-0418">Kinase</keyword>
<dbReference type="SUPFAM" id="SSF51206">
    <property type="entry name" value="cAMP-binding domain-like"/>
    <property type="match status" value="1"/>
</dbReference>
<dbReference type="InterPro" id="IPR014710">
    <property type="entry name" value="RmlC-like_jellyroll"/>
</dbReference>
<keyword evidence="5" id="KW-0808">Transferase</keyword>
<dbReference type="GO" id="GO:0006355">
    <property type="term" value="P:regulation of DNA-templated transcription"/>
    <property type="evidence" value="ECO:0007669"/>
    <property type="project" value="InterPro"/>
</dbReference>
<dbReference type="OrthoDB" id="7506088at2"/>
<dbReference type="RefSeq" id="WP_075856513.1">
    <property type="nucleotide sequence ID" value="NZ_FMAC01000015.1"/>
</dbReference>
<keyword evidence="1" id="KW-0805">Transcription regulation</keyword>
<gene>
    <name evidence="5" type="ORF">GA0061100_11541</name>
</gene>
<sequence>MNGSSAAGFSSNRILNILSDQDFASIRPSLEEVEMPQGFIMARAERPIDYVYFPSSGFGSVMVVAENGRRAEAGMFGREGFTPLAAGVGDDRSIYEIVMQAHGGGHRVPIRTFSNAVVARPSFAAVLARFTHVFAAQVAYTALSNATDHVDRRLARWILMSHDRIDGDVIRITHDYIALMLAVRRPGVTTSLHVLEGLHLIKSERGAITVRDRSGLEDYAGKSYGRPEQEYERIVARSTSELHLATG</sequence>
<dbReference type="Pfam" id="PF13545">
    <property type="entry name" value="HTH_Crp_2"/>
    <property type="match status" value="1"/>
</dbReference>
<dbReference type="InterPro" id="IPR012318">
    <property type="entry name" value="HTH_CRP"/>
</dbReference>
<dbReference type="STRING" id="52131.GA0061100_11541"/>
<evidence type="ECO:0000313" key="6">
    <source>
        <dbReference type="Proteomes" id="UP000186228"/>
    </source>
</evidence>
<keyword evidence="3" id="KW-0804">Transcription</keyword>
<dbReference type="Proteomes" id="UP000186228">
    <property type="component" value="Unassembled WGS sequence"/>
</dbReference>
<dbReference type="Gene3D" id="2.60.120.10">
    <property type="entry name" value="Jelly Rolls"/>
    <property type="match status" value="1"/>
</dbReference>
<keyword evidence="6" id="KW-1185">Reference proteome</keyword>
<organism evidence="5 6">
    <name type="scientific">Rhizobium hainanense</name>
    <dbReference type="NCBI Taxonomy" id="52131"/>
    <lineage>
        <taxon>Bacteria</taxon>
        <taxon>Pseudomonadati</taxon>
        <taxon>Pseudomonadota</taxon>
        <taxon>Alphaproteobacteria</taxon>
        <taxon>Hyphomicrobiales</taxon>
        <taxon>Rhizobiaceae</taxon>
        <taxon>Rhizobium/Agrobacterium group</taxon>
        <taxon>Rhizobium</taxon>
    </lineage>
</organism>
<name>A0A1C3WC94_9HYPH</name>
<dbReference type="InterPro" id="IPR036390">
    <property type="entry name" value="WH_DNA-bd_sf"/>
</dbReference>
<dbReference type="GO" id="GO:0016301">
    <property type="term" value="F:kinase activity"/>
    <property type="evidence" value="ECO:0007669"/>
    <property type="project" value="UniProtKB-KW"/>
</dbReference>
<feature type="domain" description="HTH crp-type" evidence="4">
    <location>
        <begin position="153"/>
        <end position="219"/>
    </location>
</feature>
<reference evidence="6" key="1">
    <citation type="submission" date="2016-08" db="EMBL/GenBank/DDBJ databases">
        <authorList>
            <person name="Varghese N."/>
            <person name="Submissions Spin"/>
        </authorList>
    </citation>
    <scope>NUCLEOTIDE SEQUENCE [LARGE SCALE GENOMIC DNA]</scope>
    <source>
        <strain evidence="6">CCBAU 57015</strain>
    </source>
</reference>
<keyword evidence="2" id="KW-0238">DNA-binding</keyword>
<evidence type="ECO:0000256" key="2">
    <source>
        <dbReference type="ARBA" id="ARBA00023125"/>
    </source>
</evidence>
<dbReference type="GO" id="GO:0003677">
    <property type="term" value="F:DNA binding"/>
    <property type="evidence" value="ECO:0007669"/>
    <property type="project" value="UniProtKB-KW"/>
</dbReference>
<dbReference type="AlphaFoldDB" id="A0A1C3WC94"/>
<dbReference type="SUPFAM" id="SSF46785">
    <property type="entry name" value="Winged helix' DNA-binding domain"/>
    <property type="match status" value="1"/>
</dbReference>
<proteinExistence type="predicted"/>
<evidence type="ECO:0000313" key="5">
    <source>
        <dbReference type="EMBL" id="SCB37573.1"/>
    </source>
</evidence>
<evidence type="ECO:0000256" key="3">
    <source>
        <dbReference type="ARBA" id="ARBA00023163"/>
    </source>
</evidence>
<evidence type="ECO:0000259" key="4">
    <source>
        <dbReference type="Pfam" id="PF13545"/>
    </source>
</evidence>